<organism evidence="4 5">
    <name type="scientific">Candidatus Enterenecus faecium</name>
    <dbReference type="NCBI Taxonomy" id="2840780"/>
    <lineage>
        <taxon>Bacteria</taxon>
        <taxon>Bacillati</taxon>
        <taxon>Bacillota</taxon>
        <taxon>Clostridia</taxon>
        <taxon>Eubacteriales</taxon>
        <taxon>Candidatus Enterenecus</taxon>
    </lineage>
</organism>
<sequence>MERKPDRRVRRTRAQLRQGLAQLMGEKSVNEVTVTELVDLVDINRSTFYLHYRDIPHMLECVEQELYEQIRHAMEQTLTGRFEGDTLAFLEDVFSILFANRDICAALLGPRGDIGFLHHIEEMLSQYILTPLQRTQPDVAYRYTFCVAGGMGLIKDWLSRGCPESPQDMARRTDDLIAGVTHR</sequence>
<name>A0A9D1CFX8_9FIRM</name>
<dbReference type="InterPro" id="IPR039532">
    <property type="entry name" value="TetR_C_Firmicutes"/>
</dbReference>
<dbReference type="Pfam" id="PF14278">
    <property type="entry name" value="TetR_C_8"/>
    <property type="match status" value="1"/>
</dbReference>
<dbReference type="PANTHER" id="PTHR43479:SF7">
    <property type="entry name" value="TETR-FAMILY TRANSCRIPTIONAL REGULATOR"/>
    <property type="match status" value="1"/>
</dbReference>
<dbReference type="Gene3D" id="1.10.357.10">
    <property type="entry name" value="Tetracycline Repressor, domain 2"/>
    <property type="match status" value="1"/>
</dbReference>
<feature type="domain" description="HTH tetR-type" evidence="3">
    <location>
        <begin position="10"/>
        <end position="70"/>
    </location>
</feature>
<accession>A0A9D1CFX8</accession>
<proteinExistence type="predicted"/>
<reference evidence="4" key="1">
    <citation type="submission" date="2020-10" db="EMBL/GenBank/DDBJ databases">
        <authorList>
            <person name="Gilroy R."/>
        </authorList>
    </citation>
    <scope>NUCLEOTIDE SEQUENCE</scope>
    <source>
        <strain evidence="4">ChiGjej2B2-12916</strain>
    </source>
</reference>
<evidence type="ECO:0000256" key="2">
    <source>
        <dbReference type="PROSITE-ProRule" id="PRU00335"/>
    </source>
</evidence>
<evidence type="ECO:0000256" key="1">
    <source>
        <dbReference type="ARBA" id="ARBA00023125"/>
    </source>
</evidence>
<evidence type="ECO:0000313" key="4">
    <source>
        <dbReference type="EMBL" id="HIQ60080.1"/>
    </source>
</evidence>
<keyword evidence="1 2" id="KW-0238">DNA-binding</keyword>
<dbReference type="InterPro" id="IPR001647">
    <property type="entry name" value="HTH_TetR"/>
</dbReference>
<evidence type="ECO:0000313" key="5">
    <source>
        <dbReference type="Proteomes" id="UP000886879"/>
    </source>
</evidence>
<dbReference type="EMBL" id="DVFO01000003">
    <property type="protein sequence ID" value="HIQ60080.1"/>
    <property type="molecule type" value="Genomic_DNA"/>
</dbReference>
<feature type="DNA-binding region" description="H-T-H motif" evidence="2">
    <location>
        <begin position="33"/>
        <end position="52"/>
    </location>
</feature>
<dbReference type="PANTHER" id="PTHR43479">
    <property type="entry name" value="ACREF/ENVCD OPERON REPRESSOR-RELATED"/>
    <property type="match status" value="1"/>
</dbReference>
<reference evidence="4" key="2">
    <citation type="journal article" date="2021" name="PeerJ">
        <title>Extensive microbial diversity within the chicken gut microbiome revealed by metagenomics and culture.</title>
        <authorList>
            <person name="Gilroy R."/>
            <person name="Ravi A."/>
            <person name="Getino M."/>
            <person name="Pursley I."/>
            <person name="Horton D.L."/>
            <person name="Alikhan N.F."/>
            <person name="Baker D."/>
            <person name="Gharbi K."/>
            <person name="Hall N."/>
            <person name="Watson M."/>
            <person name="Adriaenssens E.M."/>
            <person name="Foster-Nyarko E."/>
            <person name="Jarju S."/>
            <person name="Secka A."/>
            <person name="Antonio M."/>
            <person name="Oren A."/>
            <person name="Chaudhuri R.R."/>
            <person name="La Ragione R."/>
            <person name="Hildebrand F."/>
            <person name="Pallen M.J."/>
        </authorList>
    </citation>
    <scope>NUCLEOTIDE SEQUENCE</scope>
    <source>
        <strain evidence="4">ChiGjej2B2-12916</strain>
    </source>
</reference>
<dbReference type="GO" id="GO:0003677">
    <property type="term" value="F:DNA binding"/>
    <property type="evidence" value="ECO:0007669"/>
    <property type="project" value="UniProtKB-UniRule"/>
</dbReference>
<dbReference type="PROSITE" id="PS50977">
    <property type="entry name" value="HTH_TETR_2"/>
    <property type="match status" value="1"/>
</dbReference>
<dbReference type="Proteomes" id="UP000886879">
    <property type="component" value="Unassembled WGS sequence"/>
</dbReference>
<evidence type="ECO:0000259" key="3">
    <source>
        <dbReference type="PROSITE" id="PS50977"/>
    </source>
</evidence>
<gene>
    <name evidence="4" type="ORF">IAD31_00540</name>
</gene>
<dbReference type="SUPFAM" id="SSF46689">
    <property type="entry name" value="Homeodomain-like"/>
    <property type="match status" value="1"/>
</dbReference>
<comment type="caution">
    <text evidence="4">The sequence shown here is derived from an EMBL/GenBank/DDBJ whole genome shotgun (WGS) entry which is preliminary data.</text>
</comment>
<dbReference type="AlphaFoldDB" id="A0A9D1CFX8"/>
<protein>
    <submittedName>
        <fullName evidence="4">TetR/AcrR family transcriptional regulator</fullName>
    </submittedName>
</protein>
<dbReference type="InterPro" id="IPR009057">
    <property type="entry name" value="Homeodomain-like_sf"/>
</dbReference>
<dbReference type="InterPro" id="IPR050624">
    <property type="entry name" value="HTH-type_Tx_Regulator"/>
</dbReference>